<keyword evidence="6 7" id="KW-0472">Membrane</keyword>
<dbReference type="InterPro" id="IPR024371">
    <property type="entry name" value="AcetylCoA_trans_1-like"/>
</dbReference>
<dbReference type="CDD" id="cd17485">
    <property type="entry name" value="MFS_MFSD3"/>
    <property type="match status" value="1"/>
</dbReference>
<feature type="transmembrane region" description="Helical" evidence="7">
    <location>
        <begin position="52"/>
        <end position="70"/>
    </location>
</feature>
<dbReference type="STRING" id="631454.N177_2642"/>
<feature type="transmembrane region" description="Helical" evidence="7">
    <location>
        <begin position="179"/>
        <end position="199"/>
    </location>
</feature>
<dbReference type="Gene3D" id="1.20.1250.20">
    <property type="entry name" value="MFS general substrate transporter like domains"/>
    <property type="match status" value="1"/>
</dbReference>
<feature type="transmembrane region" description="Helical" evidence="7">
    <location>
        <begin position="291"/>
        <end position="311"/>
    </location>
</feature>
<dbReference type="Pfam" id="PF13000">
    <property type="entry name" value="Acatn"/>
    <property type="match status" value="1"/>
</dbReference>
<name>V4TD11_9HYPH</name>
<organism evidence="8 9">
    <name type="scientific">Lutibaculum baratangense AMV1</name>
    <dbReference type="NCBI Taxonomy" id="631454"/>
    <lineage>
        <taxon>Bacteria</taxon>
        <taxon>Pseudomonadati</taxon>
        <taxon>Pseudomonadota</taxon>
        <taxon>Alphaproteobacteria</taxon>
        <taxon>Hyphomicrobiales</taxon>
        <taxon>Tepidamorphaceae</taxon>
        <taxon>Lutibaculum</taxon>
    </lineage>
</organism>
<sequence>MAAGAKTARPSWHRSSIGTVGAIGGLYVAQSVLGGLTWVGLPAVLREQGTDLSTIGLVSLIALPWALKFLWAPAVERYRLPHHGGDRSALVVLAGIAVVVVSLGILGALPAAGLPWIFALLSIAALATATVDIACDGYAVQNLSKASQGWGNTAQVGGAYLGSAIGAGLFLVLVDRGGWALGTWTVAALVALLSLPFLLHARTARFTGERTHLPSLKAALKRPEIRRGLLVAGVYILAQKTSFNMVAPYLIDRGVSLATVGLLSGTASIVLGIAGSFAGGWCVRRFGVRPVLALALLPQALALGFLSLSAFTEAIPVWMIAGTALMATSGVMAFGFVALYTQFMRWSDPRQAGVDFTLFQCMDGLVSLGGGAAAGFLAQHLGYDNFFAAAAMLALLAVPAVAVATQGGTGAAPGAPRPA</sequence>
<evidence type="ECO:0000256" key="2">
    <source>
        <dbReference type="ARBA" id="ARBA00008335"/>
    </source>
</evidence>
<dbReference type="PANTHER" id="PTHR12778">
    <property type="entry name" value="SOLUTE CARRIER FAMILY 33 ACETYL-COA TRANSPORTER -RELATED"/>
    <property type="match status" value="1"/>
</dbReference>
<evidence type="ECO:0000256" key="3">
    <source>
        <dbReference type="ARBA" id="ARBA00022448"/>
    </source>
</evidence>
<evidence type="ECO:0000313" key="9">
    <source>
        <dbReference type="Proteomes" id="UP000017819"/>
    </source>
</evidence>
<evidence type="ECO:0000256" key="7">
    <source>
        <dbReference type="SAM" id="Phobius"/>
    </source>
</evidence>
<keyword evidence="4 7" id="KW-0812">Transmembrane</keyword>
<feature type="transmembrane region" description="Helical" evidence="7">
    <location>
        <begin position="115"/>
        <end position="135"/>
    </location>
</feature>
<comment type="similarity">
    <text evidence="2">Belongs to the major facilitator superfamily.</text>
</comment>
<evidence type="ECO:0000256" key="5">
    <source>
        <dbReference type="ARBA" id="ARBA00022989"/>
    </source>
</evidence>
<feature type="transmembrane region" description="Helical" evidence="7">
    <location>
        <begin position="20"/>
        <end position="40"/>
    </location>
</feature>
<feature type="transmembrane region" description="Helical" evidence="7">
    <location>
        <begin position="317"/>
        <end position="340"/>
    </location>
</feature>
<proteinExistence type="inferred from homology"/>
<dbReference type="InterPro" id="IPR011701">
    <property type="entry name" value="MFS"/>
</dbReference>
<dbReference type="GO" id="GO:0008521">
    <property type="term" value="F:acetyl-CoA transmembrane transporter activity"/>
    <property type="evidence" value="ECO:0007669"/>
    <property type="project" value="InterPro"/>
</dbReference>
<dbReference type="eggNOG" id="COG2223">
    <property type="taxonomic scope" value="Bacteria"/>
</dbReference>
<dbReference type="EMBL" id="AWXZ01000035">
    <property type="protein sequence ID" value="ESR24193.1"/>
    <property type="molecule type" value="Genomic_DNA"/>
</dbReference>
<comment type="caution">
    <text evidence="8">The sequence shown here is derived from an EMBL/GenBank/DDBJ whole genome shotgun (WGS) entry which is preliminary data.</text>
</comment>
<dbReference type="InterPro" id="IPR004752">
    <property type="entry name" value="AmpG_permease/AT-1"/>
</dbReference>
<protein>
    <submittedName>
        <fullName evidence="8">AmpG permease</fullName>
    </submittedName>
</protein>
<comment type="subcellular location">
    <subcellularLocation>
        <location evidence="1">Membrane</location>
        <topology evidence="1">Multi-pass membrane protein</topology>
    </subcellularLocation>
</comment>
<feature type="transmembrane region" description="Helical" evidence="7">
    <location>
        <begin position="90"/>
        <end position="109"/>
    </location>
</feature>
<evidence type="ECO:0000313" key="8">
    <source>
        <dbReference type="EMBL" id="ESR24193.1"/>
    </source>
</evidence>
<keyword evidence="9" id="KW-1185">Reference proteome</keyword>
<dbReference type="GO" id="GO:0035348">
    <property type="term" value="P:acetyl-CoA transmembrane transport"/>
    <property type="evidence" value="ECO:0007669"/>
    <property type="project" value="InterPro"/>
</dbReference>
<dbReference type="PATRIC" id="fig|631454.5.peg.2611"/>
<gene>
    <name evidence="8" type="ORF">N177_2642</name>
</gene>
<keyword evidence="3" id="KW-0813">Transport</keyword>
<dbReference type="RefSeq" id="WP_023432771.1">
    <property type="nucleotide sequence ID" value="NZ_AWXZ01000035.1"/>
</dbReference>
<feature type="transmembrane region" description="Helical" evidence="7">
    <location>
        <begin position="386"/>
        <end position="404"/>
    </location>
</feature>
<dbReference type="Proteomes" id="UP000017819">
    <property type="component" value="Unassembled WGS sequence"/>
</dbReference>
<reference evidence="8 9" key="1">
    <citation type="journal article" date="2014" name="Genome Announc.">
        <title>Draft Genome Sequence of Lutibaculum baratangense Strain AMV1T, Isolated from a Mud Volcano in Andamans, India.</title>
        <authorList>
            <person name="Singh A."/>
            <person name="Sreenivas A."/>
            <person name="Sathyanarayana Reddy G."/>
            <person name="Pinnaka A.K."/>
            <person name="Shivaji S."/>
        </authorList>
    </citation>
    <scope>NUCLEOTIDE SEQUENCE [LARGE SCALE GENOMIC DNA]</scope>
    <source>
        <strain evidence="8 9">AMV1</strain>
    </source>
</reference>
<evidence type="ECO:0000256" key="6">
    <source>
        <dbReference type="ARBA" id="ARBA00023136"/>
    </source>
</evidence>
<feature type="transmembrane region" description="Helical" evidence="7">
    <location>
        <begin position="257"/>
        <end position="279"/>
    </location>
</feature>
<dbReference type="InterPro" id="IPR036259">
    <property type="entry name" value="MFS_trans_sf"/>
</dbReference>
<evidence type="ECO:0000256" key="4">
    <source>
        <dbReference type="ARBA" id="ARBA00022692"/>
    </source>
</evidence>
<feature type="transmembrane region" description="Helical" evidence="7">
    <location>
        <begin position="229"/>
        <end position="251"/>
    </location>
</feature>
<evidence type="ECO:0000256" key="1">
    <source>
        <dbReference type="ARBA" id="ARBA00004141"/>
    </source>
</evidence>
<feature type="transmembrane region" description="Helical" evidence="7">
    <location>
        <begin position="156"/>
        <end position="173"/>
    </location>
</feature>
<dbReference type="SUPFAM" id="SSF103473">
    <property type="entry name" value="MFS general substrate transporter"/>
    <property type="match status" value="1"/>
</dbReference>
<dbReference type="PANTHER" id="PTHR12778:SF10">
    <property type="entry name" value="MAJOR FACILITATOR SUPERFAMILY DOMAIN-CONTAINING PROTEIN 3"/>
    <property type="match status" value="1"/>
</dbReference>
<dbReference type="OrthoDB" id="9787815at2"/>
<dbReference type="GO" id="GO:0016020">
    <property type="term" value="C:membrane"/>
    <property type="evidence" value="ECO:0007669"/>
    <property type="project" value="UniProtKB-SubCell"/>
</dbReference>
<keyword evidence="5 7" id="KW-1133">Transmembrane helix</keyword>
<dbReference type="AlphaFoldDB" id="V4TD11"/>
<dbReference type="Pfam" id="PF07690">
    <property type="entry name" value="MFS_1"/>
    <property type="match status" value="1"/>
</dbReference>
<accession>V4TD11</accession>